<evidence type="ECO:0000256" key="2">
    <source>
        <dbReference type="ARBA" id="ARBA00012675"/>
    </source>
</evidence>
<dbReference type="GeneID" id="120273353"/>
<dbReference type="GO" id="GO:0030418">
    <property type="term" value="P:nicotianamine biosynthetic process"/>
    <property type="evidence" value="ECO:0007669"/>
    <property type="project" value="UniProtKB-UniRule"/>
</dbReference>
<dbReference type="PANTHER" id="PTHR32266:SF12">
    <property type="entry name" value="NICOTIANAMINE SYNTHASE 3"/>
    <property type="match status" value="1"/>
</dbReference>
<dbReference type="InterPro" id="IPR029063">
    <property type="entry name" value="SAM-dependent_MTases_sf"/>
</dbReference>
<reference evidence="8" key="1">
    <citation type="submission" date="2025-08" db="UniProtKB">
        <authorList>
            <consortium name="RefSeq"/>
        </authorList>
    </citation>
    <scope>IDENTIFICATION</scope>
</reference>
<evidence type="ECO:0000256" key="1">
    <source>
        <dbReference type="ARBA" id="ARBA00007009"/>
    </source>
</evidence>
<accession>A0AB40C9Y0</accession>
<dbReference type="Pfam" id="PF03059">
    <property type="entry name" value="NAS"/>
    <property type="match status" value="1"/>
</dbReference>
<comment type="function">
    <text evidence="6">Synthesizes nicotianamine, a polyamine which serves as a sensor for the physiological iron status within the plant, and/or might be involved in the transport of iron.</text>
</comment>
<evidence type="ECO:0000256" key="4">
    <source>
        <dbReference type="ARBA" id="ARBA00022691"/>
    </source>
</evidence>
<organism evidence="7 8">
    <name type="scientific">Dioscorea cayennensis subsp. rotundata</name>
    <name type="common">White Guinea yam</name>
    <name type="synonym">Dioscorea rotundata</name>
    <dbReference type="NCBI Taxonomy" id="55577"/>
    <lineage>
        <taxon>Eukaryota</taxon>
        <taxon>Viridiplantae</taxon>
        <taxon>Streptophyta</taxon>
        <taxon>Embryophyta</taxon>
        <taxon>Tracheophyta</taxon>
        <taxon>Spermatophyta</taxon>
        <taxon>Magnoliopsida</taxon>
        <taxon>Liliopsida</taxon>
        <taxon>Dioscoreales</taxon>
        <taxon>Dioscoreaceae</taxon>
        <taxon>Dioscorea</taxon>
    </lineage>
</organism>
<dbReference type="Gene3D" id="3.40.50.150">
    <property type="entry name" value="Vaccinia Virus protein VP39"/>
    <property type="match status" value="1"/>
</dbReference>
<comment type="similarity">
    <text evidence="1 6">Belongs to the nicotianamine synthase (NAS)-like family.</text>
</comment>
<comment type="catalytic activity">
    <reaction evidence="5 6">
        <text>3 S-adenosyl-L-methionine = nicotianamine + 3 S-methyl-5'-thioadenosine + 3 H(+)</text>
        <dbReference type="Rhea" id="RHEA:16481"/>
        <dbReference type="ChEBI" id="CHEBI:15378"/>
        <dbReference type="ChEBI" id="CHEBI:17509"/>
        <dbReference type="ChEBI" id="CHEBI:58249"/>
        <dbReference type="ChEBI" id="CHEBI:59789"/>
        <dbReference type="EC" id="2.5.1.43"/>
    </reaction>
</comment>
<dbReference type="Proteomes" id="UP001515500">
    <property type="component" value="Chromosome 12"/>
</dbReference>
<protein>
    <recommendedName>
        <fullName evidence="2 6">Nicotianamine synthase</fullName>
        <ecNumber evidence="2 6">2.5.1.43</ecNumber>
    </recommendedName>
</protein>
<dbReference type="AlphaFoldDB" id="A0AB40C9Y0"/>
<evidence type="ECO:0000256" key="3">
    <source>
        <dbReference type="ARBA" id="ARBA00022679"/>
    </source>
</evidence>
<proteinExistence type="inferred from homology"/>
<dbReference type="PROSITE" id="PS51142">
    <property type="entry name" value="NAS"/>
    <property type="match status" value="1"/>
</dbReference>
<evidence type="ECO:0000256" key="6">
    <source>
        <dbReference type="RuleBase" id="RU368095"/>
    </source>
</evidence>
<dbReference type="EC" id="2.5.1.43" evidence="2 6"/>
<evidence type="ECO:0000313" key="8">
    <source>
        <dbReference type="RefSeq" id="XP_039135913.1"/>
    </source>
</evidence>
<keyword evidence="4 6" id="KW-0949">S-adenosyl-L-methionine</keyword>
<keyword evidence="3 6" id="KW-0808">Transferase</keyword>
<dbReference type="PANTHER" id="PTHR32266">
    <property type="entry name" value="NICOTIANAMINE SYNTHASE 3"/>
    <property type="match status" value="1"/>
</dbReference>
<gene>
    <name evidence="8" type="primary">LOC120273353</name>
</gene>
<dbReference type="InterPro" id="IPR004298">
    <property type="entry name" value="Nicotian_synth"/>
</dbReference>
<dbReference type="SUPFAM" id="SSF53335">
    <property type="entry name" value="S-adenosyl-L-methionine-dependent methyltransferases"/>
    <property type="match status" value="1"/>
</dbReference>
<evidence type="ECO:0000313" key="7">
    <source>
        <dbReference type="Proteomes" id="UP001515500"/>
    </source>
</evidence>
<name>A0AB40C9Y0_DIOCR</name>
<keyword evidence="7" id="KW-1185">Reference proteome</keyword>
<sequence>MVNQEEMLIQTVTEIYAKISVLPCLKPSMEVNELFTELVLACIPPSSIDVNKLSDEVQGMRSKLIELCGEAEGLLESHYSAILGAFENPIEHLSIFPYYQNYIKLSLLEYTMLARHAATLPSRVAFIGSGPLPMTSIVLAMRHLPATRFVNYDMDSDANELGKRLIAGDGDLSARMITRTANVLSVTDELREFDVVFLAALVGMDREEKARVLEHIQNYMAPGALLMLRSVHGARSFLYPVIDACRDLHGFELLSVYHPMDEVINTVIVARKVTAAVPVNLVDQSAPSGTVAMLPCKCSEFQIFNPLGHGSMLEELALEGQQS</sequence>
<dbReference type="GO" id="GO:0030410">
    <property type="term" value="F:nicotianamine synthase activity"/>
    <property type="evidence" value="ECO:0007669"/>
    <property type="project" value="UniProtKB-UniRule"/>
</dbReference>
<dbReference type="RefSeq" id="XP_039135913.1">
    <property type="nucleotide sequence ID" value="XM_039279979.1"/>
</dbReference>
<evidence type="ECO:0000256" key="5">
    <source>
        <dbReference type="ARBA" id="ARBA00049391"/>
    </source>
</evidence>